<dbReference type="AlphaFoldDB" id="A0A2A4K0Z5"/>
<comment type="caution">
    <text evidence="2">The sequence shown here is derived from an EMBL/GenBank/DDBJ whole genome shotgun (WGS) entry which is preliminary data.</text>
</comment>
<evidence type="ECO:0008006" key="3">
    <source>
        <dbReference type="Google" id="ProtNLM"/>
    </source>
</evidence>
<feature type="signal peptide" evidence="1">
    <location>
        <begin position="1"/>
        <end position="18"/>
    </location>
</feature>
<evidence type="ECO:0000313" key="2">
    <source>
        <dbReference type="EMBL" id="PCG77312.1"/>
    </source>
</evidence>
<protein>
    <recommendedName>
        <fullName evidence="3">Secreted protein</fullName>
    </recommendedName>
</protein>
<organism evidence="2">
    <name type="scientific">Heliothis virescens</name>
    <name type="common">Tobacco budworm moth</name>
    <dbReference type="NCBI Taxonomy" id="7102"/>
    <lineage>
        <taxon>Eukaryota</taxon>
        <taxon>Metazoa</taxon>
        <taxon>Ecdysozoa</taxon>
        <taxon>Arthropoda</taxon>
        <taxon>Hexapoda</taxon>
        <taxon>Insecta</taxon>
        <taxon>Pterygota</taxon>
        <taxon>Neoptera</taxon>
        <taxon>Endopterygota</taxon>
        <taxon>Lepidoptera</taxon>
        <taxon>Glossata</taxon>
        <taxon>Ditrysia</taxon>
        <taxon>Noctuoidea</taxon>
        <taxon>Noctuidae</taxon>
        <taxon>Heliothinae</taxon>
        <taxon>Heliothis</taxon>
    </lineage>
</organism>
<reference evidence="2" key="1">
    <citation type="submission" date="2017-09" db="EMBL/GenBank/DDBJ databases">
        <title>Contemporary evolution of a Lepidopteran species, Heliothis virescens, in response to modern agricultural practices.</title>
        <authorList>
            <person name="Fritz M.L."/>
            <person name="Deyonke A.M."/>
            <person name="Papanicolaou A."/>
            <person name="Micinski S."/>
            <person name="Westbrook J."/>
            <person name="Gould F."/>
        </authorList>
    </citation>
    <scope>NUCLEOTIDE SEQUENCE [LARGE SCALE GENOMIC DNA]</scope>
    <source>
        <strain evidence="2">HvINT-</strain>
        <tissue evidence="2">Whole body</tissue>
    </source>
</reference>
<proteinExistence type="predicted"/>
<evidence type="ECO:0000256" key="1">
    <source>
        <dbReference type="SAM" id="SignalP"/>
    </source>
</evidence>
<name>A0A2A4K0Z5_HELVI</name>
<gene>
    <name evidence="2" type="ORF">B5V51_7586</name>
</gene>
<feature type="chain" id="PRO_5012652755" description="Secreted protein" evidence="1">
    <location>
        <begin position="19"/>
        <end position="123"/>
    </location>
</feature>
<accession>A0A2A4K0Z5</accession>
<dbReference type="EMBL" id="NWSH01000334">
    <property type="protein sequence ID" value="PCG77312.1"/>
    <property type="molecule type" value="Genomic_DNA"/>
</dbReference>
<sequence length="123" mass="13982">MQGVCTSALLVLFMPLLSEPLVRISLTEVPGSRAPVRWLHLHTLQRAVRSTSTSDEQTTATPHSLYRIIRHNRIFDDFKNRSGRFTYADGHVKRLRLPAAARVQCDWCDSTVARRQLPIVSSK</sequence>
<keyword evidence="1" id="KW-0732">Signal</keyword>